<organism evidence="1 2">
    <name type="scientific">Stylophora pistillata</name>
    <name type="common">Smooth cauliflower coral</name>
    <dbReference type="NCBI Taxonomy" id="50429"/>
    <lineage>
        <taxon>Eukaryota</taxon>
        <taxon>Metazoa</taxon>
        <taxon>Cnidaria</taxon>
        <taxon>Anthozoa</taxon>
        <taxon>Hexacorallia</taxon>
        <taxon>Scleractinia</taxon>
        <taxon>Astrocoeniina</taxon>
        <taxon>Pocilloporidae</taxon>
        <taxon>Stylophora</taxon>
    </lineage>
</organism>
<name>A0A2B4QXH5_STYPI</name>
<dbReference type="STRING" id="50429.A0A2B4QXH5"/>
<keyword evidence="2" id="KW-1185">Reference proteome</keyword>
<dbReference type="PANTHER" id="PTHR47331">
    <property type="entry name" value="PHD-TYPE DOMAIN-CONTAINING PROTEIN"/>
    <property type="match status" value="1"/>
</dbReference>
<accession>A0A2B4QXH5</accession>
<protein>
    <submittedName>
        <fullName evidence="1">Uncharacterized protein</fullName>
    </submittedName>
</protein>
<dbReference type="Proteomes" id="UP000225706">
    <property type="component" value="Unassembled WGS sequence"/>
</dbReference>
<evidence type="ECO:0000313" key="2">
    <source>
        <dbReference type="Proteomes" id="UP000225706"/>
    </source>
</evidence>
<feature type="non-terminal residue" evidence="1">
    <location>
        <position position="1"/>
    </location>
</feature>
<gene>
    <name evidence="1" type="ORF">AWC38_SpisGene25606</name>
</gene>
<proteinExistence type="predicted"/>
<sequence>DGHYQMGLLWRDDNPVLPYNRPLAEATLQYLKKRFLHDPELEVKYRNVIQECVNKGYARKLSQEEAAAVSNITWYIPHHPVTNPNKPGKVRVVFDGAAKFNGMCLNDQLLQGPCLTNDLTGVLIRFREEEVAFTAGIEDIFYQTNVTPSDADALRYLWWPSSINDPPEDYKMLVHIFGAKFFALLRQQSFKYDCTRQ</sequence>
<dbReference type="EMBL" id="LSMT01004571">
    <property type="protein sequence ID" value="PFX11004.1"/>
    <property type="molecule type" value="Genomic_DNA"/>
</dbReference>
<dbReference type="SUPFAM" id="SSF56672">
    <property type="entry name" value="DNA/RNA polymerases"/>
    <property type="match status" value="1"/>
</dbReference>
<dbReference type="PANTHER" id="PTHR47331:SF4">
    <property type="entry name" value="PEPTIDASE S1 DOMAIN-CONTAINING PROTEIN"/>
    <property type="match status" value="1"/>
</dbReference>
<dbReference type="AlphaFoldDB" id="A0A2B4QXH5"/>
<comment type="caution">
    <text evidence="1">The sequence shown here is derived from an EMBL/GenBank/DDBJ whole genome shotgun (WGS) entry which is preliminary data.</text>
</comment>
<evidence type="ECO:0000313" key="1">
    <source>
        <dbReference type="EMBL" id="PFX11004.1"/>
    </source>
</evidence>
<reference evidence="2" key="1">
    <citation type="journal article" date="2017" name="bioRxiv">
        <title>Comparative analysis of the genomes of Stylophora pistillata and Acropora digitifera provides evidence for extensive differences between species of corals.</title>
        <authorList>
            <person name="Voolstra C.R."/>
            <person name="Li Y."/>
            <person name="Liew Y.J."/>
            <person name="Baumgarten S."/>
            <person name="Zoccola D."/>
            <person name="Flot J.-F."/>
            <person name="Tambutte S."/>
            <person name="Allemand D."/>
            <person name="Aranda M."/>
        </authorList>
    </citation>
    <scope>NUCLEOTIDE SEQUENCE [LARGE SCALE GENOMIC DNA]</scope>
</reference>
<dbReference type="InterPro" id="IPR043502">
    <property type="entry name" value="DNA/RNA_pol_sf"/>
</dbReference>
<dbReference type="OrthoDB" id="5975670at2759"/>